<evidence type="ECO:0000313" key="1">
    <source>
        <dbReference type="EMBL" id="MFC0081779.1"/>
    </source>
</evidence>
<dbReference type="RefSeq" id="WP_377789055.1">
    <property type="nucleotide sequence ID" value="NZ_JBHLYQ010000047.1"/>
</dbReference>
<gene>
    <name evidence="1" type="ORF">ACFFRE_06425</name>
</gene>
<name>A0ABV6C642_9ACTN</name>
<sequence>VALWLVVGLVVDGGRVMAARAAAETLALEAARQAATAVSAGALRTGRVVLDPAVATAAGSAVLASAGPGWRGAVTVEDGGRAVVVAVQRRLPSDVLGLVGVPWLEARAQVAVALGSGVAGLSPGAS</sequence>
<keyword evidence="2" id="KW-1185">Reference proteome</keyword>
<proteinExistence type="predicted"/>
<feature type="non-terminal residue" evidence="1">
    <location>
        <position position="1"/>
    </location>
</feature>
<organism evidence="1 2">
    <name type="scientific">Aciditerrimonas ferrireducens</name>
    <dbReference type="NCBI Taxonomy" id="667306"/>
    <lineage>
        <taxon>Bacteria</taxon>
        <taxon>Bacillati</taxon>
        <taxon>Actinomycetota</taxon>
        <taxon>Acidimicrobiia</taxon>
        <taxon>Acidimicrobiales</taxon>
        <taxon>Acidimicrobiaceae</taxon>
        <taxon>Aciditerrimonas</taxon>
    </lineage>
</organism>
<evidence type="ECO:0008006" key="3">
    <source>
        <dbReference type="Google" id="ProtNLM"/>
    </source>
</evidence>
<accession>A0ABV6C642</accession>
<comment type="caution">
    <text evidence="1">The sequence shown here is derived from an EMBL/GenBank/DDBJ whole genome shotgun (WGS) entry which is preliminary data.</text>
</comment>
<protein>
    <recommendedName>
        <fullName evidence="3">Pilus assembly protein TadE</fullName>
    </recommendedName>
</protein>
<reference evidence="1 2" key="1">
    <citation type="submission" date="2024-09" db="EMBL/GenBank/DDBJ databases">
        <authorList>
            <person name="Sun Q."/>
            <person name="Mori K."/>
        </authorList>
    </citation>
    <scope>NUCLEOTIDE SEQUENCE [LARGE SCALE GENOMIC DNA]</scope>
    <source>
        <strain evidence="1 2">JCM 15389</strain>
    </source>
</reference>
<dbReference type="Proteomes" id="UP001589788">
    <property type="component" value="Unassembled WGS sequence"/>
</dbReference>
<evidence type="ECO:0000313" key="2">
    <source>
        <dbReference type="Proteomes" id="UP001589788"/>
    </source>
</evidence>
<dbReference type="EMBL" id="JBHLYQ010000047">
    <property type="protein sequence ID" value="MFC0081779.1"/>
    <property type="molecule type" value="Genomic_DNA"/>
</dbReference>